<dbReference type="OrthoDB" id="164951at2"/>
<name>A0A511V0Q9_9BACI</name>
<dbReference type="PANTHER" id="PTHR34699:SF2">
    <property type="entry name" value="NON-CANONICAL PURINE NTP PHOSPHATASE_PRRC1 DOMAIN-CONTAINING PROTEIN"/>
    <property type="match status" value="1"/>
</dbReference>
<dbReference type="PANTHER" id="PTHR34699">
    <property type="match status" value="1"/>
</dbReference>
<evidence type="ECO:0000256" key="4">
    <source>
        <dbReference type="ARBA" id="ARBA00022741"/>
    </source>
</evidence>
<dbReference type="Pfam" id="PF01931">
    <property type="entry name" value="NTPase_I-T"/>
    <property type="match status" value="1"/>
</dbReference>
<evidence type="ECO:0000256" key="7">
    <source>
        <dbReference type="ARBA" id="ARBA00023080"/>
    </source>
</evidence>
<comment type="caution">
    <text evidence="13">The sequence shown here is derived from an EMBL/GenBank/DDBJ whole genome shotgun (WGS) entry which is preliminary data.</text>
</comment>
<accession>A0A511V0Q9</accession>
<keyword evidence="5" id="KW-0378">Hydrolase</keyword>
<comment type="catalytic activity">
    <reaction evidence="11">
        <text>XTP + H2O = XDP + phosphate + H(+)</text>
        <dbReference type="Rhea" id="RHEA:28406"/>
        <dbReference type="ChEBI" id="CHEBI:15377"/>
        <dbReference type="ChEBI" id="CHEBI:15378"/>
        <dbReference type="ChEBI" id="CHEBI:43474"/>
        <dbReference type="ChEBI" id="CHEBI:59884"/>
        <dbReference type="ChEBI" id="CHEBI:61314"/>
        <dbReference type="EC" id="3.6.1.73"/>
    </reaction>
</comment>
<evidence type="ECO:0000256" key="3">
    <source>
        <dbReference type="ARBA" id="ARBA00022723"/>
    </source>
</evidence>
<feature type="domain" description="Non-canonical purine NTP phosphatase/PRRC1" evidence="12">
    <location>
        <begin position="6"/>
        <end position="156"/>
    </location>
</feature>
<evidence type="ECO:0000259" key="12">
    <source>
        <dbReference type="Pfam" id="PF01931"/>
    </source>
</evidence>
<evidence type="ECO:0000313" key="13">
    <source>
        <dbReference type="EMBL" id="GEN32485.1"/>
    </source>
</evidence>
<evidence type="ECO:0000256" key="1">
    <source>
        <dbReference type="ARBA" id="ARBA00001936"/>
    </source>
</evidence>
<dbReference type="Proteomes" id="UP000321491">
    <property type="component" value="Unassembled WGS sequence"/>
</dbReference>
<dbReference type="EMBL" id="BJXW01000046">
    <property type="protein sequence ID" value="GEN32485.1"/>
    <property type="molecule type" value="Genomic_DNA"/>
</dbReference>
<dbReference type="GO" id="GO:0000166">
    <property type="term" value="F:nucleotide binding"/>
    <property type="evidence" value="ECO:0007669"/>
    <property type="project" value="UniProtKB-KW"/>
</dbReference>
<dbReference type="GO" id="GO:0103023">
    <property type="term" value="F:ITPase activity"/>
    <property type="evidence" value="ECO:0007669"/>
    <property type="project" value="UniProtKB-EC"/>
</dbReference>
<evidence type="ECO:0000256" key="8">
    <source>
        <dbReference type="ARBA" id="ARBA00023211"/>
    </source>
</evidence>
<evidence type="ECO:0000256" key="6">
    <source>
        <dbReference type="ARBA" id="ARBA00022842"/>
    </source>
</evidence>
<dbReference type="GO" id="GO:0046872">
    <property type="term" value="F:metal ion binding"/>
    <property type="evidence" value="ECO:0007669"/>
    <property type="project" value="UniProtKB-KW"/>
</dbReference>
<dbReference type="NCBIfam" id="NF002850">
    <property type="entry name" value="PRK03114.1"/>
    <property type="match status" value="1"/>
</dbReference>
<evidence type="ECO:0000256" key="9">
    <source>
        <dbReference type="ARBA" id="ARBA00038901"/>
    </source>
</evidence>
<reference evidence="13 14" key="1">
    <citation type="submission" date="2019-07" db="EMBL/GenBank/DDBJ databases">
        <title>Whole genome shotgun sequence of Cerasibacillus quisquiliarum NBRC 102429.</title>
        <authorList>
            <person name="Hosoyama A."/>
            <person name="Uohara A."/>
            <person name="Ohji S."/>
            <person name="Ichikawa N."/>
        </authorList>
    </citation>
    <scope>NUCLEOTIDE SEQUENCE [LARGE SCALE GENOMIC DNA]</scope>
    <source>
        <strain evidence="13 14">NBRC 102429</strain>
    </source>
</reference>
<dbReference type="SUPFAM" id="SSF52972">
    <property type="entry name" value="ITPase-like"/>
    <property type="match status" value="1"/>
</dbReference>
<evidence type="ECO:0000256" key="5">
    <source>
        <dbReference type="ARBA" id="ARBA00022801"/>
    </source>
</evidence>
<keyword evidence="14" id="KW-1185">Reference proteome</keyword>
<evidence type="ECO:0000256" key="10">
    <source>
        <dbReference type="ARBA" id="ARBA00048174"/>
    </source>
</evidence>
<dbReference type="Gene3D" id="3.90.950.10">
    <property type="match status" value="1"/>
</dbReference>
<keyword evidence="6" id="KW-0460">Magnesium</keyword>
<keyword evidence="3" id="KW-0479">Metal-binding</keyword>
<keyword evidence="7" id="KW-0546">Nucleotide metabolism</keyword>
<dbReference type="AlphaFoldDB" id="A0A511V0Q9"/>
<comment type="cofactor">
    <cofactor evidence="2">
        <name>Mg(2+)</name>
        <dbReference type="ChEBI" id="CHEBI:18420"/>
    </cofactor>
</comment>
<keyword evidence="8" id="KW-0464">Manganese</keyword>
<dbReference type="InterPro" id="IPR029001">
    <property type="entry name" value="ITPase-like_fam"/>
</dbReference>
<sequence length="169" mass="18655">MKIVVGSKNPAKIRAVKDVFNECKVSSKDVPSDVSNQPYSDQETRQGAINRAKACIGIGEIESFGIGLEGGVMYIGKQLYLCNWGALVTPDEKIYTASGARIPLPKSISDELQLGKELGDVIDVFTKKKDVRQNEGTIGIFTNALVTRQEMFSHVVRLLKGQWEFAYKN</sequence>
<organism evidence="13 14">
    <name type="scientific">Cerasibacillus quisquiliarum</name>
    <dbReference type="NCBI Taxonomy" id="227865"/>
    <lineage>
        <taxon>Bacteria</taxon>
        <taxon>Bacillati</taxon>
        <taxon>Bacillota</taxon>
        <taxon>Bacilli</taxon>
        <taxon>Bacillales</taxon>
        <taxon>Bacillaceae</taxon>
        <taxon>Cerasibacillus</taxon>
    </lineage>
</organism>
<dbReference type="GO" id="GO:0009117">
    <property type="term" value="P:nucleotide metabolic process"/>
    <property type="evidence" value="ECO:0007669"/>
    <property type="project" value="UniProtKB-KW"/>
</dbReference>
<dbReference type="EC" id="3.6.1.73" evidence="9"/>
<dbReference type="InterPro" id="IPR050299">
    <property type="entry name" value="YjjX_NTPase"/>
</dbReference>
<evidence type="ECO:0000256" key="11">
    <source>
        <dbReference type="ARBA" id="ARBA00048781"/>
    </source>
</evidence>
<evidence type="ECO:0000313" key="14">
    <source>
        <dbReference type="Proteomes" id="UP000321491"/>
    </source>
</evidence>
<comment type="cofactor">
    <cofactor evidence="1">
        <name>Mn(2+)</name>
        <dbReference type="ChEBI" id="CHEBI:29035"/>
    </cofactor>
</comment>
<protein>
    <recommendedName>
        <fullName evidence="9">inosine/xanthosine triphosphatase</fullName>
        <ecNumber evidence="9">3.6.1.73</ecNumber>
    </recommendedName>
</protein>
<dbReference type="RefSeq" id="WP_146938819.1">
    <property type="nucleotide sequence ID" value="NZ_BJXW01000046.1"/>
</dbReference>
<gene>
    <name evidence="13" type="ORF">CQU01_27230</name>
</gene>
<evidence type="ECO:0000256" key="2">
    <source>
        <dbReference type="ARBA" id="ARBA00001946"/>
    </source>
</evidence>
<keyword evidence="4" id="KW-0547">Nucleotide-binding</keyword>
<proteinExistence type="predicted"/>
<dbReference type="InterPro" id="IPR026533">
    <property type="entry name" value="NTPase/PRRC1"/>
</dbReference>
<comment type="catalytic activity">
    <reaction evidence="10">
        <text>ITP + H2O = IDP + phosphate + H(+)</text>
        <dbReference type="Rhea" id="RHEA:28330"/>
        <dbReference type="ChEBI" id="CHEBI:15377"/>
        <dbReference type="ChEBI" id="CHEBI:15378"/>
        <dbReference type="ChEBI" id="CHEBI:43474"/>
        <dbReference type="ChEBI" id="CHEBI:58280"/>
        <dbReference type="ChEBI" id="CHEBI:61402"/>
        <dbReference type="EC" id="3.6.1.73"/>
    </reaction>
</comment>